<feature type="region of interest" description="Disordered" evidence="3">
    <location>
        <begin position="491"/>
        <end position="524"/>
    </location>
</feature>
<protein>
    <submittedName>
        <fullName evidence="6">Oidioi.mRNA.OKI2018_I69.chr1.g130.t1.cds</fullName>
    </submittedName>
</protein>
<feature type="compositionally biased region" description="Low complexity" evidence="3">
    <location>
        <begin position="249"/>
        <end position="268"/>
    </location>
</feature>
<dbReference type="InterPro" id="IPR016186">
    <property type="entry name" value="C-type_lectin-like/link_sf"/>
</dbReference>
<feature type="signal peptide" evidence="4">
    <location>
        <begin position="1"/>
        <end position="19"/>
    </location>
</feature>
<keyword evidence="2" id="KW-1015">Disulfide bond</keyword>
<keyword evidence="1" id="KW-0677">Repeat</keyword>
<feature type="compositionally biased region" description="Low complexity" evidence="3">
    <location>
        <begin position="496"/>
        <end position="508"/>
    </location>
</feature>
<dbReference type="InterPro" id="IPR052065">
    <property type="entry name" value="Compl_asym_regulator"/>
</dbReference>
<dbReference type="Proteomes" id="UP001158576">
    <property type="component" value="Chromosome 1"/>
</dbReference>
<dbReference type="PROSITE" id="PS50092">
    <property type="entry name" value="TSP1"/>
    <property type="match status" value="2"/>
</dbReference>
<keyword evidence="7" id="KW-1185">Reference proteome</keyword>
<dbReference type="SUPFAM" id="SSF56436">
    <property type="entry name" value="C-type lectin-like"/>
    <property type="match status" value="1"/>
</dbReference>
<evidence type="ECO:0000256" key="4">
    <source>
        <dbReference type="SAM" id="SignalP"/>
    </source>
</evidence>
<dbReference type="PANTHER" id="PTHR22906">
    <property type="entry name" value="PROPERDIN"/>
    <property type="match status" value="1"/>
</dbReference>
<feature type="region of interest" description="Disordered" evidence="3">
    <location>
        <begin position="247"/>
        <end position="272"/>
    </location>
</feature>
<name>A0ABN7SR47_OIKDI</name>
<dbReference type="EMBL" id="OU015566">
    <property type="protein sequence ID" value="CAG5102071.1"/>
    <property type="molecule type" value="Genomic_DNA"/>
</dbReference>
<evidence type="ECO:0000259" key="5">
    <source>
        <dbReference type="PROSITE" id="PS50041"/>
    </source>
</evidence>
<dbReference type="InterPro" id="IPR016187">
    <property type="entry name" value="CTDL_fold"/>
</dbReference>
<feature type="domain" description="C-type lectin" evidence="5">
    <location>
        <begin position="321"/>
        <end position="439"/>
    </location>
</feature>
<evidence type="ECO:0000256" key="3">
    <source>
        <dbReference type="SAM" id="MobiDB-lite"/>
    </source>
</evidence>
<dbReference type="CDD" id="cd00037">
    <property type="entry name" value="CLECT"/>
    <property type="match status" value="1"/>
</dbReference>
<feature type="chain" id="PRO_5045590302" evidence="4">
    <location>
        <begin position="20"/>
        <end position="664"/>
    </location>
</feature>
<dbReference type="InterPro" id="IPR036383">
    <property type="entry name" value="TSP1_rpt_sf"/>
</dbReference>
<evidence type="ECO:0000313" key="7">
    <source>
        <dbReference type="Proteomes" id="UP001158576"/>
    </source>
</evidence>
<evidence type="ECO:0000313" key="6">
    <source>
        <dbReference type="EMBL" id="CAG5102071.1"/>
    </source>
</evidence>
<dbReference type="SUPFAM" id="SSF82895">
    <property type="entry name" value="TSP-1 type 1 repeat"/>
    <property type="match status" value="1"/>
</dbReference>
<dbReference type="SMART" id="SM00209">
    <property type="entry name" value="TSP1"/>
    <property type="match status" value="2"/>
</dbReference>
<reference evidence="6 7" key="1">
    <citation type="submission" date="2021-04" db="EMBL/GenBank/DDBJ databases">
        <authorList>
            <person name="Bliznina A."/>
        </authorList>
    </citation>
    <scope>NUCLEOTIDE SEQUENCE [LARGE SCALE GENOMIC DNA]</scope>
</reference>
<accession>A0ABN7SR47</accession>
<dbReference type="Pfam" id="PF00090">
    <property type="entry name" value="TSP_1"/>
    <property type="match status" value="2"/>
</dbReference>
<dbReference type="InterPro" id="IPR001304">
    <property type="entry name" value="C-type_lectin-like"/>
</dbReference>
<dbReference type="InterPro" id="IPR000884">
    <property type="entry name" value="TSP1_rpt"/>
</dbReference>
<dbReference type="SMART" id="SM00034">
    <property type="entry name" value="CLECT"/>
    <property type="match status" value="1"/>
</dbReference>
<dbReference type="Gene3D" id="2.20.100.10">
    <property type="entry name" value="Thrombospondin type-1 (TSP1) repeat"/>
    <property type="match status" value="2"/>
</dbReference>
<organism evidence="6 7">
    <name type="scientific">Oikopleura dioica</name>
    <name type="common">Tunicate</name>
    <dbReference type="NCBI Taxonomy" id="34765"/>
    <lineage>
        <taxon>Eukaryota</taxon>
        <taxon>Metazoa</taxon>
        <taxon>Chordata</taxon>
        <taxon>Tunicata</taxon>
        <taxon>Appendicularia</taxon>
        <taxon>Copelata</taxon>
        <taxon>Oikopleuridae</taxon>
        <taxon>Oikopleura</taxon>
    </lineage>
</organism>
<dbReference type="Gene3D" id="3.10.100.10">
    <property type="entry name" value="Mannose-Binding Protein A, subunit A"/>
    <property type="match status" value="1"/>
</dbReference>
<dbReference type="PROSITE" id="PS50041">
    <property type="entry name" value="C_TYPE_LECTIN_2"/>
    <property type="match status" value="1"/>
</dbReference>
<evidence type="ECO:0000256" key="1">
    <source>
        <dbReference type="ARBA" id="ARBA00022737"/>
    </source>
</evidence>
<keyword evidence="4" id="KW-0732">Signal</keyword>
<sequence>MKTLAIAALLNSQSEAVLADNNWTEWEAITDCTADCITQNVGTLIYQRSRLNYLVDDLNNSTIPEIQNKTEICTADSFCPKWSKWENAPTPCSATCGGGTRSQIRKCINGQIGQVGCQGPVQQLVACNEDPCPSWSSWSIDYDGGQTCGPFCKMTKTRSCKSGEKILVEIPAPCPGPARLDTGCSPCGSWSDWSEGECSETCGEGKILAERECLTEEGIFADDCPGQSVKVDSCKIADCPTTVPRNLESASNTTTTTVSTPTSTPLSTKPALNSTTIQSTRPRFVPSTVSLLSPTPPQNIETLLAEDFHCEENWEKLRFWDGWKCVIFFQNPRPWAYANRDCKGEDAHLPIPHSSFDQYQLYELVRKAKLPLRATWLGLKRNWDLTWVEDHSTVNIVDFSYDNWHIGYPDPTDFYAAMRQSDGLWSTGIGKASLRFFCFKNASEIQLIDLDAPMITADALLTVLDNMLESNPEEIDLEEIVVQAASEATDTPKLNSTVSTTRTSSTTSPQITRPLQQTSQIVQKSLTSTRSTTTILTTTATKPLETNPIIESLPPASPNIPETTAASDMVFDTPFMSPEIQTTDVQEELPDFLQPAEEANTNGFIPEKNLSSAIYANTEAVHLGTLQNIEEKVVIKKESQKFRNKILQTFFAKLVENIFLPNLL</sequence>
<evidence type="ECO:0000256" key="2">
    <source>
        <dbReference type="ARBA" id="ARBA00023157"/>
    </source>
</evidence>
<feature type="compositionally biased region" description="Polar residues" evidence="3">
    <location>
        <begin position="509"/>
        <end position="524"/>
    </location>
</feature>
<proteinExistence type="predicted"/>
<gene>
    <name evidence="6" type="ORF">OKIOD_LOCUS8895</name>
</gene>